<evidence type="ECO:0000256" key="2">
    <source>
        <dbReference type="ARBA" id="ARBA00023136"/>
    </source>
</evidence>
<dbReference type="AlphaFoldDB" id="A0A7G9R6Z3"/>
<dbReference type="GO" id="GO:0016020">
    <property type="term" value="C:membrane"/>
    <property type="evidence" value="ECO:0007669"/>
    <property type="project" value="UniProtKB-SubCell"/>
</dbReference>
<keyword evidence="2" id="KW-0472">Membrane</keyword>
<accession>A0A7G9R6Z3</accession>
<dbReference type="EMBL" id="CP060713">
    <property type="protein sequence ID" value="QNN51368.1"/>
    <property type="molecule type" value="Genomic_DNA"/>
</dbReference>
<proteinExistence type="predicted"/>
<dbReference type="Proteomes" id="UP000515947">
    <property type="component" value="Chromosome"/>
</dbReference>
<dbReference type="PANTHER" id="PTHR37042">
    <property type="entry name" value="OUTER MEMBRANE PROTEIN RV1973"/>
    <property type="match status" value="1"/>
</dbReference>
<dbReference type="KEGG" id="nmes:H9L09_12160"/>
<gene>
    <name evidence="3" type="ORF">H9L09_12160</name>
</gene>
<evidence type="ECO:0000256" key="1">
    <source>
        <dbReference type="ARBA" id="ARBA00004370"/>
    </source>
</evidence>
<comment type="subcellular location">
    <subcellularLocation>
        <location evidence="1">Membrane</location>
    </subcellularLocation>
</comment>
<protein>
    <recommendedName>
        <fullName evidence="5">Mce-associated membrane protein</fullName>
    </recommendedName>
</protein>
<keyword evidence="4" id="KW-1185">Reference proteome</keyword>
<evidence type="ECO:0008006" key="5">
    <source>
        <dbReference type="Google" id="ProtNLM"/>
    </source>
</evidence>
<name>A0A7G9R6Z3_9ACTN</name>
<sequence>MLAAVAVLAVVALVLELVLVRPGWVESEEEDQARTEAVRAAERFAVQVNNFDSADVGTLKQSLTPLLTTKFNDDFESTVDDLLSQVAQAKLTSRGEVIRSAVASVDRDSAEVLVVADATADSIYGKRARHFRWSVDLVKVDGDWLVDNFSPVA</sequence>
<evidence type="ECO:0000313" key="3">
    <source>
        <dbReference type="EMBL" id="QNN51368.1"/>
    </source>
</evidence>
<dbReference type="RefSeq" id="WP_187577208.1">
    <property type="nucleotide sequence ID" value="NZ_CP060713.1"/>
</dbReference>
<reference evidence="3 4" key="1">
    <citation type="submission" date="2020-08" db="EMBL/GenBank/DDBJ databases">
        <title>Genome sequence of Nocardioides mesophilus KACC 16243T.</title>
        <authorList>
            <person name="Hyun D.-W."/>
            <person name="Bae J.-W."/>
        </authorList>
    </citation>
    <scope>NUCLEOTIDE SEQUENCE [LARGE SCALE GENOMIC DNA]</scope>
    <source>
        <strain evidence="3 4">KACC 16243</strain>
    </source>
</reference>
<dbReference type="PANTHER" id="PTHR37042:SF4">
    <property type="entry name" value="OUTER MEMBRANE PROTEIN RV1973"/>
    <property type="match status" value="1"/>
</dbReference>
<organism evidence="3 4">
    <name type="scientific">Nocardioides mesophilus</name>
    <dbReference type="NCBI Taxonomy" id="433659"/>
    <lineage>
        <taxon>Bacteria</taxon>
        <taxon>Bacillati</taxon>
        <taxon>Actinomycetota</taxon>
        <taxon>Actinomycetes</taxon>
        <taxon>Propionibacteriales</taxon>
        <taxon>Nocardioidaceae</taxon>
        <taxon>Nocardioides</taxon>
    </lineage>
</organism>
<evidence type="ECO:0000313" key="4">
    <source>
        <dbReference type="Proteomes" id="UP000515947"/>
    </source>
</evidence>